<evidence type="ECO:0000313" key="2">
    <source>
        <dbReference type="Proteomes" id="UP001144313"/>
    </source>
</evidence>
<protein>
    <submittedName>
        <fullName evidence="1">Uncharacterized protein</fullName>
    </submittedName>
</protein>
<dbReference type="EMBL" id="BSDT01000001">
    <property type="protein sequence ID" value="GLI40173.1"/>
    <property type="molecule type" value="Genomic_DNA"/>
</dbReference>
<accession>A0A9W6G4F6</accession>
<dbReference type="RefSeq" id="WP_270118513.1">
    <property type="nucleotide sequence ID" value="NZ_BAAAOL010000012.1"/>
</dbReference>
<comment type="caution">
    <text evidence="1">The sequence shown here is derived from an EMBL/GenBank/DDBJ whole genome shotgun (WGS) entry which is preliminary data.</text>
</comment>
<sequence>MTVDYLSRHLKKDVGAPELEVLLNAEIEAVRPLTETGSLFSGVGRLRMRSLWKEAGYARTPRHTGRHRRRGRL</sequence>
<dbReference type="AlphaFoldDB" id="A0A9W6G4F6"/>
<dbReference type="Proteomes" id="UP001144313">
    <property type="component" value="Unassembled WGS sequence"/>
</dbReference>
<evidence type="ECO:0000313" key="1">
    <source>
        <dbReference type="EMBL" id="GLI40173.1"/>
    </source>
</evidence>
<reference evidence="1" key="1">
    <citation type="submission" date="2022-12" db="EMBL/GenBank/DDBJ databases">
        <title>Reference genome sequencing for broad-spectrum identification of bacterial and archaeal isolates by mass spectrometry.</title>
        <authorList>
            <person name="Sekiguchi Y."/>
            <person name="Tourlousse D.M."/>
        </authorList>
    </citation>
    <scope>NUCLEOTIDE SEQUENCE</scope>
    <source>
        <strain evidence="1">LLR39Z86</strain>
    </source>
</reference>
<keyword evidence="2" id="KW-1185">Reference proteome</keyword>
<organism evidence="1 2">
    <name type="scientific">Glycomyces algeriensis</name>
    <dbReference type="NCBI Taxonomy" id="256037"/>
    <lineage>
        <taxon>Bacteria</taxon>
        <taxon>Bacillati</taxon>
        <taxon>Actinomycetota</taxon>
        <taxon>Actinomycetes</taxon>
        <taxon>Glycomycetales</taxon>
        <taxon>Glycomycetaceae</taxon>
        <taxon>Glycomyces</taxon>
    </lineage>
</organism>
<name>A0A9W6G4F6_9ACTN</name>
<proteinExistence type="predicted"/>
<gene>
    <name evidence="1" type="ORF">GALLR39Z86_00230</name>
</gene>